<dbReference type="Proteomes" id="UP000323166">
    <property type="component" value="Unassembled WGS sequence"/>
</dbReference>
<dbReference type="GO" id="GO:0002143">
    <property type="term" value="P:tRNA wobble position uridine thiolation"/>
    <property type="evidence" value="ECO:0007669"/>
    <property type="project" value="TreeGrafter"/>
</dbReference>
<gene>
    <name evidence="5" type="ORF">LX24_01357</name>
</gene>
<evidence type="ECO:0000256" key="4">
    <source>
        <dbReference type="PIRSR" id="PIRSR006223-50"/>
    </source>
</evidence>
<keyword evidence="6" id="KW-1185">Reference proteome</keyword>
<dbReference type="InterPro" id="IPR043163">
    <property type="entry name" value="DsrC-like_N"/>
</dbReference>
<dbReference type="NCBIfam" id="TIGR03342">
    <property type="entry name" value="dsrC_tusE_dsvC"/>
    <property type="match status" value="1"/>
</dbReference>
<dbReference type="PANTHER" id="PTHR37010:SF1">
    <property type="entry name" value="SULFURTRANSFERASE TUSE"/>
    <property type="match status" value="1"/>
</dbReference>
<dbReference type="GO" id="GO:0005737">
    <property type="term" value="C:cytoplasm"/>
    <property type="evidence" value="ECO:0007669"/>
    <property type="project" value="UniProtKB-SubCell"/>
</dbReference>
<comment type="similarity">
    <text evidence="2">Belongs to the DsrC/TusE family.</text>
</comment>
<dbReference type="PANTHER" id="PTHR37010">
    <property type="entry name" value="SULFURTRANSFERASE TUSE"/>
    <property type="match status" value="1"/>
</dbReference>
<dbReference type="Gene3D" id="1.10.10.370">
    <property type="entry name" value="DsrC-like protein, C-terminal domain"/>
    <property type="match status" value="1"/>
</dbReference>
<evidence type="ECO:0000256" key="2">
    <source>
        <dbReference type="ARBA" id="ARBA00005718"/>
    </source>
</evidence>
<dbReference type="InterPro" id="IPR025526">
    <property type="entry name" value="DsrC-like_dom_sf"/>
</dbReference>
<sequence>MAFLEVDGKQIELDEDGFVLNPDEWTEGVAIAFAEGEGIKELTDDHWKVIHYLRDYYKQFQVAPMVRKMCKQTGYSLKQIYELFPSGPAKGACKLAGLPKPTGCV</sequence>
<dbReference type="AlphaFoldDB" id="A0A5S4ZSZ4"/>
<proteinExistence type="inferred from homology"/>
<reference evidence="5 6" key="1">
    <citation type="submission" date="2019-07" db="EMBL/GenBank/DDBJ databases">
        <title>Genomic Encyclopedia of Type Strains, Phase I: the one thousand microbial genomes (KMG-I) project.</title>
        <authorList>
            <person name="Kyrpides N."/>
        </authorList>
    </citation>
    <scope>NUCLEOTIDE SEQUENCE [LARGE SCALE GENOMIC DNA]</scope>
    <source>
        <strain evidence="5 6">DSM 6562</strain>
    </source>
</reference>
<dbReference type="PIRSF" id="PIRSF006223">
    <property type="entry name" value="DsrC_TusE"/>
    <property type="match status" value="1"/>
</dbReference>
<dbReference type="SUPFAM" id="SSF69721">
    <property type="entry name" value="DsrC, the gamma subunit of dissimilatory sulfite reductase"/>
    <property type="match status" value="1"/>
</dbReference>
<feature type="active site" description="Cysteine persulfide intermediate" evidence="4">
    <location>
        <position position="104"/>
    </location>
</feature>
<evidence type="ECO:0000313" key="6">
    <source>
        <dbReference type="Proteomes" id="UP000323166"/>
    </source>
</evidence>
<dbReference type="EMBL" id="VNHM01000006">
    <property type="protein sequence ID" value="TYO95967.1"/>
    <property type="molecule type" value="Genomic_DNA"/>
</dbReference>
<dbReference type="Pfam" id="PF04358">
    <property type="entry name" value="DsrC"/>
    <property type="match status" value="1"/>
</dbReference>
<dbReference type="Gene3D" id="3.30.1420.10">
    <property type="match status" value="1"/>
</dbReference>
<dbReference type="RefSeq" id="WP_166511384.1">
    <property type="nucleotide sequence ID" value="NZ_VNHM01000006.1"/>
</dbReference>
<dbReference type="InterPro" id="IPR042072">
    <property type="entry name" value="DsrC-like_C"/>
</dbReference>
<accession>A0A5S4ZSZ4</accession>
<name>A0A5S4ZSZ4_9FIRM</name>
<comment type="caution">
    <text evidence="5">The sequence shown here is derived from an EMBL/GenBank/DDBJ whole genome shotgun (WGS) entry which is preliminary data.</text>
</comment>
<evidence type="ECO:0000256" key="1">
    <source>
        <dbReference type="ARBA" id="ARBA00004496"/>
    </source>
</evidence>
<comment type="subcellular location">
    <subcellularLocation>
        <location evidence="1">Cytoplasm</location>
    </subcellularLocation>
</comment>
<protein>
    <submittedName>
        <fullName evidence="5">tRNA 2-thiouridine synthesizing protein E</fullName>
    </submittedName>
</protein>
<evidence type="ECO:0000256" key="3">
    <source>
        <dbReference type="ARBA" id="ARBA00022490"/>
    </source>
</evidence>
<keyword evidence="3" id="KW-0963">Cytoplasm</keyword>
<dbReference type="InterPro" id="IPR007453">
    <property type="entry name" value="DsrC/TusE"/>
</dbReference>
<dbReference type="GO" id="GO:0097163">
    <property type="term" value="F:sulfur carrier activity"/>
    <property type="evidence" value="ECO:0007669"/>
    <property type="project" value="TreeGrafter"/>
</dbReference>
<evidence type="ECO:0000313" key="5">
    <source>
        <dbReference type="EMBL" id="TYO95967.1"/>
    </source>
</evidence>
<organism evidence="5 6">
    <name type="scientific">Desulfallas thermosapovorans DSM 6562</name>
    <dbReference type="NCBI Taxonomy" id="1121431"/>
    <lineage>
        <taxon>Bacteria</taxon>
        <taxon>Bacillati</taxon>
        <taxon>Bacillota</taxon>
        <taxon>Clostridia</taxon>
        <taxon>Eubacteriales</taxon>
        <taxon>Desulfallaceae</taxon>
        <taxon>Desulfallas</taxon>
    </lineage>
</organism>